<dbReference type="Proteomes" id="UP001060919">
    <property type="component" value="Chromosome"/>
</dbReference>
<dbReference type="HAMAP" id="MF_00409">
    <property type="entry name" value="LpxK"/>
    <property type="match status" value="1"/>
</dbReference>
<keyword evidence="8 13" id="KW-0547">Nucleotide-binding</keyword>
<comment type="catalytic activity">
    <reaction evidence="13">
        <text>a lipid A disaccharide + ATP = a lipid IVA + ADP + H(+)</text>
        <dbReference type="Rhea" id="RHEA:67840"/>
        <dbReference type="ChEBI" id="CHEBI:15378"/>
        <dbReference type="ChEBI" id="CHEBI:30616"/>
        <dbReference type="ChEBI" id="CHEBI:176343"/>
        <dbReference type="ChEBI" id="CHEBI:176425"/>
        <dbReference type="ChEBI" id="CHEBI:456216"/>
        <dbReference type="EC" id="2.7.1.130"/>
    </reaction>
</comment>
<comment type="function">
    <text evidence="1 13">Transfers the gamma-phosphate of ATP to the 4'-position of a tetraacyldisaccharide 1-phosphate intermediate (termed DS-1-P) to form tetraacyldisaccharide 1,4'-bis-phosphate (lipid IVA).</text>
</comment>
<name>A0A915YI38_9BACT</name>
<dbReference type="InterPro" id="IPR003758">
    <property type="entry name" value="LpxK"/>
</dbReference>
<organism evidence="14 15">
    <name type="scientific">Aureispira anguillae</name>
    <dbReference type="NCBI Taxonomy" id="2864201"/>
    <lineage>
        <taxon>Bacteria</taxon>
        <taxon>Pseudomonadati</taxon>
        <taxon>Bacteroidota</taxon>
        <taxon>Saprospiria</taxon>
        <taxon>Saprospirales</taxon>
        <taxon>Saprospiraceae</taxon>
        <taxon>Aureispira</taxon>
    </lineage>
</organism>
<accession>A0A915YI38</accession>
<keyword evidence="9 13" id="KW-0418">Kinase</keyword>
<proteinExistence type="inferred from homology"/>
<keyword evidence="5 13" id="KW-0444">Lipid biosynthesis</keyword>
<dbReference type="NCBIfam" id="TIGR00682">
    <property type="entry name" value="lpxK"/>
    <property type="match status" value="1"/>
</dbReference>
<evidence type="ECO:0000256" key="3">
    <source>
        <dbReference type="ARBA" id="ARBA00012071"/>
    </source>
</evidence>
<dbReference type="KEGG" id="aup:AsAng_0043460"/>
<dbReference type="RefSeq" id="WP_264788864.1">
    <property type="nucleotide sequence ID" value="NZ_AP026867.1"/>
</dbReference>
<dbReference type="GO" id="GO:0005524">
    <property type="term" value="F:ATP binding"/>
    <property type="evidence" value="ECO:0007669"/>
    <property type="project" value="UniProtKB-UniRule"/>
</dbReference>
<gene>
    <name evidence="13" type="primary">lpxK</name>
    <name evidence="14" type="ORF">AsAng_0043460</name>
</gene>
<evidence type="ECO:0000256" key="12">
    <source>
        <dbReference type="ARBA" id="ARBA00029757"/>
    </source>
</evidence>
<dbReference type="PROSITE" id="PS51257">
    <property type="entry name" value="PROKAR_LIPOPROTEIN"/>
    <property type="match status" value="1"/>
</dbReference>
<comment type="pathway">
    <text evidence="2 13">Glycolipid biosynthesis; lipid IV(A) biosynthesis; lipid IV(A) from (3R)-3-hydroxytetradecanoyl-[acyl-carrier-protein] and UDP-N-acetyl-alpha-D-glucosamine: step 6/6.</text>
</comment>
<sequence>MKEKRFILLPLALVYGCCVSIHRMMYKIGILTKTAFQLPVISVGNLSVGGTGKSPHVEFMHQLLTSDYSTAIVSRGYGRKSKGVREVHLDALAIEVGDEPLQFKLKYPKTTVIVAERRVLGVQKALTIAPTTNCILLDDAFQHWAIAPTVQVMLTTFDQPFFDNWVLPAGNLREFRRGYQRADFIIVTKCPASITEAQRASYIRAIQPLKHQKVFFSYFSYQTLYNLVDVKQTQTLIDLKKEKVLVVTGIADTTYLEQFMDRQEVAANYLRFPDHHHFSLTDLEHIKAQAAGRWIVITQKDATKLLHYGSYIQQNNLSVYVLPIEVTIAFDEKEALKQHLLRLINAKKG</sequence>
<evidence type="ECO:0000256" key="9">
    <source>
        <dbReference type="ARBA" id="ARBA00022777"/>
    </source>
</evidence>
<evidence type="ECO:0000256" key="10">
    <source>
        <dbReference type="ARBA" id="ARBA00022840"/>
    </source>
</evidence>
<dbReference type="GO" id="GO:0009029">
    <property type="term" value="F:lipid-A 4'-kinase activity"/>
    <property type="evidence" value="ECO:0007669"/>
    <property type="project" value="UniProtKB-UniRule"/>
</dbReference>
<evidence type="ECO:0000256" key="7">
    <source>
        <dbReference type="ARBA" id="ARBA00022679"/>
    </source>
</evidence>
<dbReference type="GO" id="GO:0005886">
    <property type="term" value="C:plasma membrane"/>
    <property type="evidence" value="ECO:0007669"/>
    <property type="project" value="TreeGrafter"/>
</dbReference>
<comment type="caution">
    <text evidence="13">Lacks conserved residue(s) required for the propagation of feature annotation.</text>
</comment>
<dbReference type="EC" id="2.7.1.130" evidence="3 13"/>
<evidence type="ECO:0000256" key="13">
    <source>
        <dbReference type="HAMAP-Rule" id="MF_00409"/>
    </source>
</evidence>
<dbReference type="AlphaFoldDB" id="A0A915YI38"/>
<dbReference type="EMBL" id="AP026867">
    <property type="protein sequence ID" value="BDS13607.1"/>
    <property type="molecule type" value="Genomic_DNA"/>
</dbReference>
<evidence type="ECO:0000313" key="14">
    <source>
        <dbReference type="EMBL" id="BDS13607.1"/>
    </source>
</evidence>
<dbReference type="PANTHER" id="PTHR42724">
    <property type="entry name" value="TETRAACYLDISACCHARIDE 4'-KINASE"/>
    <property type="match status" value="1"/>
</dbReference>
<dbReference type="GO" id="GO:0009244">
    <property type="term" value="P:lipopolysaccharide core region biosynthetic process"/>
    <property type="evidence" value="ECO:0007669"/>
    <property type="project" value="TreeGrafter"/>
</dbReference>
<evidence type="ECO:0000256" key="5">
    <source>
        <dbReference type="ARBA" id="ARBA00022516"/>
    </source>
</evidence>
<comment type="similarity">
    <text evidence="13">Belongs to the LpxK family.</text>
</comment>
<evidence type="ECO:0000256" key="8">
    <source>
        <dbReference type="ARBA" id="ARBA00022741"/>
    </source>
</evidence>
<dbReference type="PANTHER" id="PTHR42724:SF1">
    <property type="entry name" value="TETRAACYLDISACCHARIDE 4'-KINASE, MITOCHONDRIAL-RELATED"/>
    <property type="match status" value="1"/>
</dbReference>
<evidence type="ECO:0000256" key="6">
    <source>
        <dbReference type="ARBA" id="ARBA00022556"/>
    </source>
</evidence>
<keyword evidence="7 13" id="KW-0808">Transferase</keyword>
<evidence type="ECO:0000256" key="11">
    <source>
        <dbReference type="ARBA" id="ARBA00023098"/>
    </source>
</evidence>
<evidence type="ECO:0000313" key="15">
    <source>
        <dbReference type="Proteomes" id="UP001060919"/>
    </source>
</evidence>
<dbReference type="Pfam" id="PF02606">
    <property type="entry name" value="LpxK"/>
    <property type="match status" value="1"/>
</dbReference>
<reference evidence="14" key="1">
    <citation type="submission" date="2022-09" db="EMBL/GenBank/DDBJ databases">
        <title>Aureispira anguillicida sp. nov., isolated from Leptocephalus of Japanese eel Anguilla japonica.</title>
        <authorList>
            <person name="Yuasa K."/>
            <person name="Mekata T."/>
            <person name="Ikunari K."/>
        </authorList>
    </citation>
    <scope>NUCLEOTIDE SEQUENCE</scope>
    <source>
        <strain evidence="14">EL160426</strain>
    </source>
</reference>
<dbReference type="GO" id="GO:0009245">
    <property type="term" value="P:lipid A biosynthetic process"/>
    <property type="evidence" value="ECO:0007669"/>
    <property type="project" value="UniProtKB-UniRule"/>
</dbReference>
<keyword evidence="10 13" id="KW-0067">ATP-binding</keyword>
<evidence type="ECO:0000256" key="2">
    <source>
        <dbReference type="ARBA" id="ARBA00004870"/>
    </source>
</evidence>
<keyword evidence="15" id="KW-1185">Reference proteome</keyword>
<protein>
    <recommendedName>
        <fullName evidence="4 13">Tetraacyldisaccharide 4'-kinase</fullName>
        <ecNumber evidence="3 13">2.7.1.130</ecNumber>
    </recommendedName>
    <alternativeName>
        <fullName evidence="12 13">Lipid A 4'-kinase</fullName>
    </alternativeName>
</protein>
<evidence type="ECO:0000256" key="1">
    <source>
        <dbReference type="ARBA" id="ARBA00002274"/>
    </source>
</evidence>
<keyword evidence="6 13" id="KW-0441">Lipid A biosynthesis</keyword>
<keyword evidence="11 13" id="KW-0443">Lipid metabolism</keyword>
<evidence type="ECO:0000256" key="4">
    <source>
        <dbReference type="ARBA" id="ARBA00016436"/>
    </source>
</evidence>